<evidence type="ECO:0000256" key="1">
    <source>
        <dbReference type="ARBA" id="ARBA00006149"/>
    </source>
</evidence>
<dbReference type="PRINTS" id="PR00507">
    <property type="entry name" value="N12N6MTFRASE"/>
</dbReference>
<evidence type="ECO:0000313" key="7">
    <source>
        <dbReference type="EMBL" id="SES38027.1"/>
    </source>
</evidence>
<dbReference type="GO" id="GO:0008757">
    <property type="term" value="F:S-adenosylmethionine-dependent methyltransferase activity"/>
    <property type="evidence" value="ECO:0007669"/>
    <property type="project" value="TreeGrafter"/>
</dbReference>
<feature type="domain" description="Methyltransferase small" evidence="6">
    <location>
        <begin position="65"/>
        <end position="169"/>
    </location>
</feature>
<dbReference type="InterPro" id="IPR002052">
    <property type="entry name" value="DNA_methylase_N6_adenine_CS"/>
</dbReference>
<evidence type="ECO:0000256" key="4">
    <source>
        <dbReference type="ARBA" id="ARBA00022691"/>
    </source>
</evidence>
<gene>
    <name evidence="7" type="ORF">SAMN04488000_12521</name>
</gene>
<dbReference type="GO" id="GO:0032259">
    <property type="term" value="P:methylation"/>
    <property type="evidence" value="ECO:0007669"/>
    <property type="project" value="UniProtKB-KW"/>
</dbReference>
<protein>
    <submittedName>
        <fullName evidence="7">Release factor glutamine methyltransferase</fullName>
    </submittedName>
</protein>
<dbReference type="PANTHER" id="PTHR45875">
    <property type="entry name" value="METHYLTRANSFERASE N6AMT1"/>
    <property type="match status" value="1"/>
</dbReference>
<evidence type="ECO:0000313" key="8">
    <source>
        <dbReference type="Proteomes" id="UP000199503"/>
    </source>
</evidence>
<keyword evidence="4" id="KW-0949">S-adenosyl-L-methionine</keyword>
<dbReference type="PROSITE" id="PS00092">
    <property type="entry name" value="N6_MTASE"/>
    <property type="match status" value="1"/>
</dbReference>
<dbReference type="STRING" id="65499.SAMN04488000_12521"/>
<sequence>MVREGLGAAQFAAPAHPARMQRGSSPHAGEQAERSRQHILVYPSKTPENTVFQGLLAGDSNAVRLLRAPGVYTPQDDTALLVEALHAAAIAPGGRVLDIGTGTGALAIAAIRAGAAEVTGVDVSRRAVWTARVNAALQRVPLRVRLGNALDVVADESFDLVLSNPPYVPAASTCAAKGPARAWDAGLDGRQLLDPLCARIHDLLVPGGVLLMVHSALCGVDTTLQRLRDCGLKAAVVQRRWVPFGPVMNGRIGFLEQHGLIEAGQRHEELVVIRGDRPERPQGDGGAERADAR</sequence>
<dbReference type="Proteomes" id="UP000199503">
    <property type="component" value="Unassembled WGS sequence"/>
</dbReference>
<dbReference type="CDD" id="cd02440">
    <property type="entry name" value="AdoMet_MTases"/>
    <property type="match status" value="1"/>
</dbReference>
<dbReference type="GO" id="GO:0008276">
    <property type="term" value="F:protein methyltransferase activity"/>
    <property type="evidence" value="ECO:0007669"/>
    <property type="project" value="TreeGrafter"/>
</dbReference>
<dbReference type="InterPro" id="IPR052190">
    <property type="entry name" value="Euk-Arch_PrmC-MTase"/>
</dbReference>
<dbReference type="PANTHER" id="PTHR45875:SF1">
    <property type="entry name" value="METHYLTRANSFERASE N6AMT1"/>
    <property type="match status" value="1"/>
</dbReference>
<dbReference type="Pfam" id="PF05175">
    <property type="entry name" value="MTS"/>
    <property type="match status" value="1"/>
</dbReference>
<dbReference type="Gene3D" id="3.40.50.150">
    <property type="entry name" value="Vaccinia Virus protein VP39"/>
    <property type="match status" value="1"/>
</dbReference>
<name>A0A1H9WWG2_9PSEU</name>
<evidence type="ECO:0000259" key="6">
    <source>
        <dbReference type="Pfam" id="PF05175"/>
    </source>
</evidence>
<proteinExistence type="inferred from homology"/>
<evidence type="ECO:0000256" key="2">
    <source>
        <dbReference type="ARBA" id="ARBA00022603"/>
    </source>
</evidence>
<dbReference type="GO" id="GO:0035657">
    <property type="term" value="C:eRF1 methyltransferase complex"/>
    <property type="evidence" value="ECO:0007669"/>
    <property type="project" value="TreeGrafter"/>
</dbReference>
<dbReference type="InterPro" id="IPR004557">
    <property type="entry name" value="PrmC-related"/>
</dbReference>
<dbReference type="GO" id="GO:0008170">
    <property type="term" value="F:N-methyltransferase activity"/>
    <property type="evidence" value="ECO:0007669"/>
    <property type="project" value="UniProtKB-ARBA"/>
</dbReference>
<reference evidence="8" key="1">
    <citation type="submission" date="2016-10" db="EMBL/GenBank/DDBJ databases">
        <authorList>
            <person name="Varghese N."/>
            <person name="Submissions S."/>
        </authorList>
    </citation>
    <scope>NUCLEOTIDE SEQUENCE [LARGE SCALE GENOMIC DNA]</scope>
    <source>
        <strain evidence="8">DSM 44437</strain>
    </source>
</reference>
<keyword evidence="8" id="KW-1185">Reference proteome</keyword>
<comment type="similarity">
    <text evidence="1">Belongs to the eukaryotic/archaeal PrmC-related family.</text>
</comment>
<organism evidence="7 8">
    <name type="scientific">Lentzea albida</name>
    <dbReference type="NCBI Taxonomy" id="65499"/>
    <lineage>
        <taxon>Bacteria</taxon>
        <taxon>Bacillati</taxon>
        <taxon>Actinomycetota</taxon>
        <taxon>Actinomycetes</taxon>
        <taxon>Pseudonocardiales</taxon>
        <taxon>Pseudonocardiaceae</taxon>
        <taxon>Lentzea</taxon>
    </lineage>
</organism>
<dbReference type="InterPro" id="IPR007848">
    <property type="entry name" value="Small_mtfrase_dom"/>
</dbReference>
<dbReference type="EMBL" id="FOFV01000025">
    <property type="protein sequence ID" value="SES38027.1"/>
    <property type="molecule type" value="Genomic_DNA"/>
</dbReference>
<dbReference type="GO" id="GO:0003676">
    <property type="term" value="F:nucleic acid binding"/>
    <property type="evidence" value="ECO:0007669"/>
    <property type="project" value="InterPro"/>
</dbReference>
<feature type="region of interest" description="Disordered" evidence="5">
    <location>
        <begin position="12"/>
        <end position="35"/>
    </location>
</feature>
<keyword evidence="2 7" id="KW-0489">Methyltransferase</keyword>
<dbReference type="InterPro" id="IPR029063">
    <property type="entry name" value="SAM-dependent_MTases_sf"/>
</dbReference>
<keyword evidence="3 7" id="KW-0808">Transferase</keyword>
<dbReference type="NCBIfam" id="TIGR00537">
    <property type="entry name" value="hemK_rel_arch"/>
    <property type="match status" value="1"/>
</dbReference>
<accession>A0A1H9WWG2</accession>
<dbReference type="AlphaFoldDB" id="A0A1H9WWG2"/>
<evidence type="ECO:0000256" key="3">
    <source>
        <dbReference type="ARBA" id="ARBA00022679"/>
    </source>
</evidence>
<evidence type="ECO:0000256" key="5">
    <source>
        <dbReference type="SAM" id="MobiDB-lite"/>
    </source>
</evidence>
<dbReference type="SUPFAM" id="SSF53335">
    <property type="entry name" value="S-adenosyl-L-methionine-dependent methyltransferases"/>
    <property type="match status" value="1"/>
</dbReference>